<reference evidence="5" key="1">
    <citation type="submission" date="2020-04" db="EMBL/GenBank/DDBJ databases">
        <title>Genome Assembly and Annotation of Botryosphaeria dothidea sdau 11-99, a Latent Pathogen of Apple Fruit Ring Rot in China.</title>
        <authorList>
            <person name="Yu C."/>
            <person name="Diao Y."/>
            <person name="Lu Q."/>
            <person name="Zhao J."/>
            <person name="Cui S."/>
            <person name="Peng C."/>
            <person name="He B."/>
            <person name="Liu H."/>
        </authorList>
    </citation>
    <scope>NUCLEOTIDE SEQUENCE [LARGE SCALE GENOMIC DNA]</scope>
    <source>
        <strain evidence="5">Sdau11-99</strain>
    </source>
</reference>
<dbReference type="FunFam" id="3.40.50.720:FF:000084">
    <property type="entry name" value="Short-chain dehydrogenase reductase"/>
    <property type="match status" value="1"/>
</dbReference>
<name>A0A8H4N107_9PEZI</name>
<dbReference type="PANTHER" id="PTHR44196:SF1">
    <property type="entry name" value="DEHYDROGENASE_REDUCTASE SDR FAMILY MEMBER 7B"/>
    <property type="match status" value="1"/>
</dbReference>
<dbReference type="Gene3D" id="3.40.50.720">
    <property type="entry name" value="NAD(P)-binding Rossmann-like Domain"/>
    <property type="match status" value="1"/>
</dbReference>
<gene>
    <name evidence="5" type="ORF">GTA08_BOTSDO09285</name>
</gene>
<keyword evidence="2" id="KW-0521">NADP</keyword>
<evidence type="ECO:0000256" key="1">
    <source>
        <dbReference type="ARBA" id="ARBA00006484"/>
    </source>
</evidence>
<proteinExistence type="inferred from homology"/>
<keyword evidence="6" id="KW-1185">Reference proteome</keyword>
<evidence type="ECO:0000313" key="5">
    <source>
        <dbReference type="EMBL" id="KAF4303133.1"/>
    </source>
</evidence>
<evidence type="ECO:0000256" key="3">
    <source>
        <dbReference type="ARBA" id="ARBA00023002"/>
    </source>
</evidence>
<dbReference type="CDD" id="cd05233">
    <property type="entry name" value="SDR_c"/>
    <property type="match status" value="1"/>
</dbReference>
<evidence type="ECO:0000313" key="6">
    <source>
        <dbReference type="Proteomes" id="UP000572817"/>
    </source>
</evidence>
<keyword evidence="3" id="KW-0560">Oxidoreductase</keyword>
<organism evidence="5 6">
    <name type="scientific">Botryosphaeria dothidea</name>
    <dbReference type="NCBI Taxonomy" id="55169"/>
    <lineage>
        <taxon>Eukaryota</taxon>
        <taxon>Fungi</taxon>
        <taxon>Dikarya</taxon>
        <taxon>Ascomycota</taxon>
        <taxon>Pezizomycotina</taxon>
        <taxon>Dothideomycetes</taxon>
        <taxon>Dothideomycetes incertae sedis</taxon>
        <taxon>Botryosphaeriales</taxon>
        <taxon>Botryosphaeriaceae</taxon>
        <taxon>Botryosphaeria</taxon>
    </lineage>
</organism>
<accession>A0A8H4N107</accession>
<evidence type="ECO:0000256" key="4">
    <source>
        <dbReference type="RuleBase" id="RU000363"/>
    </source>
</evidence>
<dbReference type="InterPro" id="IPR002347">
    <property type="entry name" value="SDR_fam"/>
</dbReference>
<dbReference type="PANTHER" id="PTHR44196">
    <property type="entry name" value="DEHYDROGENASE/REDUCTASE SDR FAMILY MEMBER 7B"/>
    <property type="match status" value="1"/>
</dbReference>
<protein>
    <submittedName>
        <fullName evidence="5">Uncharacterized protein</fullName>
    </submittedName>
</protein>
<dbReference type="PRINTS" id="PR00080">
    <property type="entry name" value="SDRFAMILY"/>
</dbReference>
<dbReference type="Pfam" id="PF00106">
    <property type="entry name" value="adh_short"/>
    <property type="match status" value="1"/>
</dbReference>
<dbReference type="Proteomes" id="UP000572817">
    <property type="component" value="Unassembled WGS sequence"/>
</dbReference>
<sequence>MDDTTISTGASGTLRNHTVLVTGAGRGIGRSIALAFARAGANMVCVSRTKSEIDSLAEEISISHGTLALAIAADVASLSDVTEIFQQAIQKFGHIDVLVNNAGIARFDSLQLPTFDFDIWSRIIDVNLRAPVNLIRHVLPDMLSRGKGTIISIGSRSAVANIPFMSAYSTSKTGLLRFHQCLEREISGSGVGNFYIQPGNVPTGLIHSDEIVDPEAAEVFPALWQMLKRTKEISTTPVDVVADACVRLATDQNSMLLSGLYIDVERGLDQILEDLRNEENCRIENEQLYRLKVDHL</sequence>
<evidence type="ECO:0000256" key="2">
    <source>
        <dbReference type="ARBA" id="ARBA00022857"/>
    </source>
</evidence>
<dbReference type="AlphaFoldDB" id="A0A8H4N107"/>
<dbReference type="OrthoDB" id="1933717at2759"/>
<dbReference type="SUPFAM" id="SSF51735">
    <property type="entry name" value="NAD(P)-binding Rossmann-fold domains"/>
    <property type="match status" value="1"/>
</dbReference>
<comment type="caution">
    <text evidence="5">The sequence shown here is derived from an EMBL/GenBank/DDBJ whole genome shotgun (WGS) entry which is preliminary data.</text>
</comment>
<dbReference type="EMBL" id="WWBZ02000062">
    <property type="protein sequence ID" value="KAF4303133.1"/>
    <property type="molecule type" value="Genomic_DNA"/>
</dbReference>
<dbReference type="GO" id="GO:0016020">
    <property type="term" value="C:membrane"/>
    <property type="evidence" value="ECO:0007669"/>
    <property type="project" value="TreeGrafter"/>
</dbReference>
<dbReference type="InterPro" id="IPR036291">
    <property type="entry name" value="NAD(P)-bd_dom_sf"/>
</dbReference>
<dbReference type="GO" id="GO:0016491">
    <property type="term" value="F:oxidoreductase activity"/>
    <property type="evidence" value="ECO:0007669"/>
    <property type="project" value="UniProtKB-KW"/>
</dbReference>
<comment type="similarity">
    <text evidence="1 4">Belongs to the short-chain dehydrogenases/reductases (SDR) family.</text>
</comment>
<dbReference type="PRINTS" id="PR00081">
    <property type="entry name" value="GDHRDH"/>
</dbReference>